<sequence>MEKTMYYGYYLEYAYADNGSTNVYANLGMDTYQAVKYVYRGTESTEDDHVIENLRQISEWLNELGYNTEFKSGEESIVESQNEADDIPAEYRSALNKANSYCDTMHMSKQGIYDQLTSEYGEKFSAEAAQYAIDNMEADWNYNALLTAQSYSDNMYMSKQGIYDQLTSEYGEQFTAEEAQYAVDNVDADWNYNALQKAKSYQENMDMSPEAIRDQLTSEYGEQFTAEEAAYAIEHLE</sequence>
<reference evidence="2" key="2">
    <citation type="submission" date="2021-04" db="EMBL/GenBank/DDBJ databases">
        <authorList>
            <person name="Gilroy R."/>
        </authorList>
    </citation>
    <scope>NUCLEOTIDE SEQUENCE</scope>
    <source>
        <strain evidence="2">USAMLcec2-132</strain>
    </source>
</reference>
<dbReference type="EMBL" id="DWWS01000051">
    <property type="protein sequence ID" value="HJC24969.1"/>
    <property type="molecule type" value="Genomic_DNA"/>
</dbReference>
<accession>A0A9D2NIE6</accession>
<dbReference type="AlphaFoldDB" id="A0A9D2NIE6"/>
<feature type="domain" description="Putative host cell surface-exposed lipoprotein Ltp-like HTH region" evidence="1">
    <location>
        <begin position="90"/>
        <end position="136"/>
    </location>
</feature>
<reference evidence="2" key="1">
    <citation type="journal article" date="2021" name="PeerJ">
        <title>Extensive microbial diversity within the chicken gut microbiome revealed by metagenomics and culture.</title>
        <authorList>
            <person name="Gilroy R."/>
            <person name="Ravi A."/>
            <person name="Getino M."/>
            <person name="Pursley I."/>
            <person name="Horton D.L."/>
            <person name="Alikhan N.F."/>
            <person name="Baker D."/>
            <person name="Gharbi K."/>
            <person name="Hall N."/>
            <person name="Watson M."/>
            <person name="Adriaenssens E.M."/>
            <person name="Foster-Nyarko E."/>
            <person name="Jarju S."/>
            <person name="Secka A."/>
            <person name="Antonio M."/>
            <person name="Oren A."/>
            <person name="Chaudhuri R.R."/>
            <person name="La Ragione R."/>
            <person name="Hildebrand F."/>
            <person name="Pallen M.J."/>
        </authorList>
    </citation>
    <scope>NUCLEOTIDE SEQUENCE</scope>
    <source>
        <strain evidence="2">USAMLcec2-132</strain>
    </source>
</reference>
<protein>
    <submittedName>
        <fullName evidence="2">Ltp family lipoprotein</fullName>
    </submittedName>
</protein>
<dbReference type="InterPro" id="IPR036388">
    <property type="entry name" value="WH-like_DNA-bd_sf"/>
</dbReference>
<evidence type="ECO:0000313" key="2">
    <source>
        <dbReference type="EMBL" id="HJC24969.1"/>
    </source>
</evidence>
<keyword evidence="2" id="KW-0449">Lipoprotein</keyword>
<organism evidence="2 3">
    <name type="scientific">Candidatus Eisenbergiella merdavium</name>
    <dbReference type="NCBI Taxonomy" id="2838551"/>
    <lineage>
        <taxon>Bacteria</taxon>
        <taxon>Bacillati</taxon>
        <taxon>Bacillota</taxon>
        <taxon>Clostridia</taxon>
        <taxon>Lachnospirales</taxon>
        <taxon>Lachnospiraceae</taxon>
        <taxon>Eisenbergiella</taxon>
    </lineage>
</organism>
<dbReference type="InterPro" id="IPR011434">
    <property type="entry name" value="Ltp-like_HTH"/>
</dbReference>
<proteinExistence type="predicted"/>
<feature type="domain" description="Putative host cell surface-exposed lipoprotein Ltp-like HTH region" evidence="1">
    <location>
        <begin position="189"/>
        <end position="236"/>
    </location>
</feature>
<evidence type="ECO:0000313" key="3">
    <source>
        <dbReference type="Proteomes" id="UP000823891"/>
    </source>
</evidence>
<dbReference type="Gene3D" id="1.10.10.10">
    <property type="entry name" value="Winged helix-like DNA-binding domain superfamily/Winged helix DNA-binding domain"/>
    <property type="match status" value="3"/>
</dbReference>
<dbReference type="Proteomes" id="UP000823891">
    <property type="component" value="Unassembled WGS sequence"/>
</dbReference>
<gene>
    <name evidence="2" type="ORF">H9761_14905</name>
</gene>
<name>A0A9D2NIE6_9FIRM</name>
<evidence type="ECO:0000259" key="1">
    <source>
        <dbReference type="Pfam" id="PF07553"/>
    </source>
</evidence>
<dbReference type="Pfam" id="PF07553">
    <property type="entry name" value="Lipoprotein_Ltp"/>
    <property type="match status" value="3"/>
</dbReference>
<comment type="caution">
    <text evidence="2">The sequence shown here is derived from an EMBL/GenBank/DDBJ whole genome shotgun (WGS) entry which is preliminary data.</text>
</comment>
<feature type="domain" description="Putative host cell surface-exposed lipoprotein Ltp-like HTH region" evidence="1">
    <location>
        <begin position="139"/>
        <end position="186"/>
    </location>
</feature>